<dbReference type="AlphaFoldDB" id="A0A1N7N884"/>
<dbReference type="Proteomes" id="UP000186795">
    <property type="component" value="Unassembled WGS sequence"/>
</dbReference>
<proteinExistence type="predicted"/>
<accession>A0A1N7N884</accession>
<protein>
    <submittedName>
        <fullName evidence="2">Uncharacterized protein</fullName>
    </submittedName>
</protein>
<dbReference type="EMBL" id="FTOD01000008">
    <property type="protein sequence ID" value="SIS94468.1"/>
    <property type="molecule type" value="Genomic_DNA"/>
</dbReference>
<name>A0A1N7N884_9BACL</name>
<sequence length="206" mass="23043">MSFDFLGGFLIDILRKGRRDFGFFVESGRRGRKHDRKSGGIRSGGTDGHAGIPRGKSSQKRRECREAVVADAGLPPHLANETGTLHGINMNLSETKKDAEQSLEIRFTTEEWEALQRTAGRAQQETDEFVRATIRDQVNGGELIRARQLLEEAFDSLRGMVEESENLSGLDDRDKELFLSAIEGVGWGVQMFLPKRLAELRRSPKG</sequence>
<keyword evidence="3" id="KW-1185">Reference proteome</keyword>
<feature type="region of interest" description="Disordered" evidence="1">
    <location>
        <begin position="29"/>
        <end position="62"/>
    </location>
</feature>
<evidence type="ECO:0000256" key="1">
    <source>
        <dbReference type="SAM" id="MobiDB-lite"/>
    </source>
</evidence>
<evidence type="ECO:0000313" key="2">
    <source>
        <dbReference type="EMBL" id="SIS94468.1"/>
    </source>
</evidence>
<reference evidence="3" key="1">
    <citation type="submission" date="2017-01" db="EMBL/GenBank/DDBJ databases">
        <authorList>
            <person name="Varghese N."/>
            <person name="Submissions S."/>
        </authorList>
    </citation>
    <scope>NUCLEOTIDE SEQUENCE [LARGE SCALE GENOMIC DNA]</scope>
    <source>
        <strain evidence="3">DSM 45196</strain>
    </source>
</reference>
<evidence type="ECO:0000313" key="3">
    <source>
        <dbReference type="Proteomes" id="UP000186795"/>
    </source>
</evidence>
<organism evidence="2 3">
    <name type="scientific">Kroppenstedtia eburnea</name>
    <dbReference type="NCBI Taxonomy" id="714067"/>
    <lineage>
        <taxon>Bacteria</taxon>
        <taxon>Bacillati</taxon>
        <taxon>Bacillota</taxon>
        <taxon>Bacilli</taxon>
        <taxon>Bacillales</taxon>
        <taxon>Thermoactinomycetaceae</taxon>
        <taxon>Kroppenstedtia</taxon>
    </lineage>
</organism>
<gene>
    <name evidence="2" type="ORF">SAMN05421790_10833</name>
</gene>